<gene>
    <name evidence="1" type="ORF">EEW87_001550</name>
</gene>
<dbReference type="RefSeq" id="WP_123091483.1">
    <property type="nucleotide sequence ID" value="NZ_BAAAKD010000061.1"/>
</dbReference>
<dbReference type="AlphaFoldDB" id="A0A5P8FKD8"/>
<accession>A0A5P8FKD8</accession>
<reference evidence="1 2" key="1">
    <citation type="submission" date="2019-09" db="EMBL/GenBank/DDBJ databases">
        <title>Complete Genome Sequence of Janibacter melonis M714 with both human health impact and industrial applications.</title>
        <authorList>
            <person name="Jin M."/>
            <person name="Zhao Q.R."/>
        </authorList>
    </citation>
    <scope>NUCLEOTIDE SEQUENCE [LARGE SCALE GENOMIC DNA]</scope>
    <source>
        <strain evidence="1 2">M714</strain>
    </source>
</reference>
<name>A0A5P8FKD8_9MICO</name>
<sequence length="165" mass="17871">MRSIDRHGIELQLPDDWDGRVQRRPVLQPAPMTDGRAAPGARDVSRPVLHVSNRALPSALSDFGGDVVPGMRADDVFLALVDYGEECADTALFAARGVPTLAPSHFAQNRMARYVPGRSASQKFFTAGGRGFCLYAVVGSHSRRMVTVPRLSRVASTLKIRAVVS</sequence>
<dbReference type="GeneID" id="59163117"/>
<dbReference type="EMBL" id="CP044548">
    <property type="protein sequence ID" value="QFQ29302.1"/>
    <property type="molecule type" value="Genomic_DNA"/>
</dbReference>
<dbReference type="KEGG" id="jme:EEW87_001550"/>
<protein>
    <submittedName>
        <fullName evidence="1">Uncharacterized protein</fullName>
    </submittedName>
</protein>
<dbReference type="OrthoDB" id="5242890at2"/>
<evidence type="ECO:0000313" key="2">
    <source>
        <dbReference type="Proteomes" id="UP000271708"/>
    </source>
</evidence>
<evidence type="ECO:0000313" key="1">
    <source>
        <dbReference type="EMBL" id="QFQ29302.1"/>
    </source>
</evidence>
<organism evidence="1 2">
    <name type="scientific">Janibacter melonis</name>
    <dbReference type="NCBI Taxonomy" id="262209"/>
    <lineage>
        <taxon>Bacteria</taxon>
        <taxon>Bacillati</taxon>
        <taxon>Actinomycetota</taxon>
        <taxon>Actinomycetes</taxon>
        <taxon>Micrococcales</taxon>
        <taxon>Intrasporangiaceae</taxon>
        <taxon>Janibacter</taxon>
    </lineage>
</organism>
<dbReference type="Proteomes" id="UP000271708">
    <property type="component" value="Chromosome"/>
</dbReference>
<proteinExistence type="predicted"/>